<feature type="chain" id="PRO_5019476667" evidence="1">
    <location>
        <begin position="37"/>
        <end position="82"/>
    </location>
</feature>
<organism evidence="2 3">
    <name type="scientific">Chiloscyllium punctatum</name>
    <name type="common">Brownbanded bambooshark</name>
    <name type="synonym">Hemiscyllium punctatum</name>
    <dbReference type="NCBI Taxonomy" id="137246"/>
    <lineage>
        <taxon>Eukaryota</taxon>
        <taxon>Metazoa</taxon>
        <taxon>Chordata</taxon>
        <taxon>Craniata</taxon>
        <taxon>Vertebrata</taxon>
        <taxon>Chondrichthyes</taxon>
        <taxon>Elasmobranchii</taxon>
        <taxon>Galeomorphii</taxon>
        <taxon>Galeoidea</taxon>
        <taxon>Orectolobiformes</taxon>
        <taxon>Hemiscylliidae</taxon>
        <taxon>Chiloscyllium</taxon>
    </lineage>
</organism>
<proteinExistence type="predicted"/>
<dbReference type="Proteomes" id="UP000287033">
    <property type="component" value="Unassembled WGS sequence"/>
</dbReference>
<reference evidence="2 3" key="1">
    <citation type="journal article" date="2018" name="Nat. Ecol. Evol.">
        <title>Shark genomes provide insights into elasmobranch evolution and the origin of vertebrates.</title>
        <authorList>
            <person name="Hara Y"/>
            <person name="Yamaguchi K"/>
            <person name="Onimaru K"/>
            <person name="Kadota M"/>
            <person name="Koyanagi M"/>
            <person name="Keeley SD"/>
            <person name="Tatsumi K"/>
            <person name="Tanaka K"/>
            <person name="Motone F"/>
            <person name="Kageyama Y"/>
            <person name="Nozu R"/>
            <person name="Adachi N"/>
            <person name="Nishimura O"/>
            <person name="Nakagawa R"/>
            <person name="Tanegashima C"/>
            <person name="Kiyatake I"/>
            <person name="Matsumoto R"/>
            <person name="Murakumo K"/>
            <person name="Nishida K"/>
            <person name="Terakita A"/>
            <person name="Kuratani S"/>
            <person name="Sato K"/>
            <person name="Hyodo S Kuraku.S."/>
        </authorList>
    </citation>
    <scope>NUCLEOTIDE SEQUENCE [LARGE SCALE GENOMIC DNA]</scope>
</reference>
<keyword evidence="3" id="KW-1185">Reference proteome</keyword>
<dbReference type="AlphaFoldDB" id="A0A401U0D1"/>
<evidence type="ECO:0000313" key="3">
    <source>
        <dbReference type="Proteomes" id="UP000287033"/>
    </source>
</evidence>
<feature type="non-terminal residue" evidence="2">
    <location>
        <position position="82"/>
    </location>
</feature>
<comment type="caution">
    <text evidence="2">The sequence shown here is derived from an EMBL/GenBank/DDBJ whole genome shotgun (WGS) entry which is preliminary data.</text>
</comment>
<keyword evidence="1" id="KW-0732">Signal</keyword>
<gene>
    <name evidence="2" type="ORF">chiPu_0032908</name>
</gene>
<name>A0A401U0D1_CHIPU</name>
<sequence length="82" mass="9061">MGTGEPGTNARSLRRPGKRTWLAFCGILLCPEMASGSDGWGWRQALAVASPPREREACWNISGREKDWVQLTQALETALEKC</sequence>
<dbReference type="EMBL" id="BEZZ01248768">
    <property type="protein sequence ID" value="GCC48361.1"/>
    <property type="molecule type" value="Genomic_DNA"/>
</dbReference>
<feature type="signal peptide" evidence="1">
    <location>
        <begin position="1"/>
        <end position="36"/>
    </location>
</feature>
<evidence type="ECO:0000313" key="2">
    <source>
        <dbReference type="EMBL" id="GCC48361.1"/>
    </source>
</evidence>
<accession>A0A401U0D1</accession>
<evidence type="ECO:0000256" key="1">
    <source>
        <dbReference type="SAM" id="SignalP"/>
    </source>
</evidence>
<protein>
    <submittedName>
        <fullName evidence="2">Uncharacterized protein</fullName>
    </submittedName>
</protein>